<dbReference type="Proteomes" id="UP000198869">
    <property type="component" value="Unassembled WGS sequence"/>
</dbReference>
<dbReference type="RefSeq" id="WP_089860799.1">
    <property type="nucleotide sequence ID" value="NZ_FNDW01000012.1"/>
</dbReference>
<sequence length="193" mass="22458">MITKTLTTIFIISSFFFKAQEVISQKSDTLPTKTRGLNIKNSVESHSLSMFKFPTSNIAYFVNNKHYNYLFFQSLDTNKIENVNIANKDMTIDGKSFTGAMYLTTKNNYQPQPLDLKEIKKKYAKDQSLPSLYLFNGLLIQDLERNYSLDNNNILEISSHIYENKEENLKVNIIEIFTKSEENIRKSKEVILR</sequence>
<proteinExistence type="predicted"/>
<evidence type="ECO:0000313" key="2">
    <source>
        <dbReference type="Proteomes" id="UP000198869"/>
    </source>
</evidence>
<gene>
    <name evidence="1" type="ORF">SAMN05421846_112121</name>
</gene>
<keyword evidence="2" id="KW-1185">Reference proteome</keyword>
<organism evidence="1 2">
    <name type="scientific">Chryseobacterium taeanense</name>
    <dbReference type="NCBI Taxonomy" id="311334"/>
    <lineage>
        <taxon>Bacteria</taxon>
        <taxon>Pseudomonadati</taxon>
        <taxon>Bacteroidota</taxon>
        <taxon>Flavobacteriia</taxon>
        <taxon>Flavobacteriales</taxon>
        <taxon>Weeksellaceae</taxon>
        <taxon>Chryseobacterium group</taxon>
        <taxon>Chryseobacterium</taxon>
    </lineage>
</organism>
<dbReference type="STRING" id="311334.SAMN05421846_112121"/>
<dbReference type="EMBL" id="FNDW01000012">
    <property type="protein sequence ID" value="SDI72919.1"/>
    <property type="molecule type" value="Genomic_DNA"/>
</dbReference>
<dbReference type="AlphaFoldDB" id="A0A1G8MY02"/>
<accession>A0A1G8MY02</accession>
<dbReference type="OrthoDB" id="705436at2"/>
<protein>
    <submittedName>
        <fullName evidence="1">Uncharacterized protein</fullName>
    </submittedName>
</protein>
<reference evidence="2" key="1">
    <citation type="submission" date="2016-10" db="EMBL/GenBank/DDBJ databases">
        <authorList>
            <person name="Varghese N."/>
            <person name="Submissions S."/>
        </authorList>
    </citation>
    <scope>NUCLEOTIDE SEQUENCE [LARGE SCALE GENOMIC DNA]</scope>
    <source>
        <strain evidence="2">DSM 17071</strain>
    </source>
</reference>
<evidence type="ECO:0000313" key="1">
    <source>
        <dbReference type="EMBL" id="SDI72919.1"/>
    </source>
</evidence>
<name>A0A1G8MY02_9FLAO</name>